<evidence type="ECO:0000256" key="1">
    <source>
        <dbReference type="ARBA" id="ARBA00009183"/>
    </source>
</evidence>
<comment type="similarity">
    <text evidence="1 5">Belongs to the FMO family.</text>
</comment>
<evidence type="ECO:0000256" key="4">
    <source>
        <dbReference type="ARBA" id="ARBA00023002"/>
    </source>
</evidence>
<evidence type="ECO:0000256" key="3">
    <source>
        <dbReference type="ARBA" id="ARBA00022827"/>
    </source>
</evidence>
<dbReference type="Pfam" id="PF00743">
    <property type="entry name" value="FMO-like"/>
    <property type="match status" value="1"/>
</dbReference>
<dbReference type="Proteomes" id="UP000015105">
    <property type="component" value="Chromosome 5D"/>
</dbReference>
<protein>
    <recommendedName>
        <fullName evidence="5">Flavin-containing monooxygenase</fullName>
        <ecNumber evidence="5">1.-.-.-</ecNumber>
    </recommendedName>
</protein>
<dbReference type="InterPro" id="IPR050346">
    <property type="entry name" value="FMO-like"/>
</dbReference>
<evidence type="ECO:0000256" key="6">
    <source>
        <dbReference type="SAM" id="MobiDB-lite"/>
    </source>
</evidence>
<keyword evidence="4 5" id="KW-0560">Oxidoreductase</keyword>
<dbReference type="GO" id="GO:0050661">
    <property type="term" value="F:NADP binding"/>
    <property type="evidence" value="ECO:0007669"/>
    <property type="project" value="InterPro"/>
</dbReference>
<name>A0A453LJV2_AEGTS</name>
<evidence type="ECO:0000256" key="2">
    <source>
        <dbReference type="ARBA" id="ARBA00022630"/>
    </source>
</evidence>
<reference evidence="8" key="1">
    <citation type="journal article" date="2014" name="Science">
        <title>Ancient hybridizations among the ancestral genomes of bread wheat.</title>
        <authorList>
            <consortium name="International Wheat Genome Sequencing Consortium,"/>
            <person name="Marcussen T."/>
            <person name="Sandve S.R."/>
            <person name="Heier L."/>
            <person name="Spannagl M."/>
            <person name="Pfeifer M."/>
            <person name="Jakobsen K.S."/>
            <person name="Wulff B.B."/>
            <person name="Steuernagel B."/>
            <person name="Mayer K.F."/>
            <person name="Olsen O.A."/>
        </authorList>
    </citation>
    <scope>NUCLEOTIDE SEQUENCE [LARGE SCALE GENOMIC DNA]</scope>
    <source>
        <strain evidence="8">cv. AL8/78</strain>
    </source>
</reference>
<sequence length="338" mass="35977">MGASGSGAGSSPRSTSAVRQRTRPTGGSAGPAQEVHEFDFLILCIGMFSGVPNTPAVFPGPEAFRGRVLHSMELSDMAHADAAPLVKGKRVVVVGSRKSAFEIANDCAEANGAGTPCTMVCRNPQWMLHRADVWRGVSLAYLYMNRFAELMVPRPGAGARRLPRRHHAARAPRVGDISGDGGVVPEGDPDAGARHGARARLGEVRVVVPHLQAPRRVLRQGEGRQRRLSEVQVLRLPPRRPGARRREARRAGRRSDLRHWVPRRREAEEHVRVATGEGHHRGVGAAVPGVRAPADPADGGGGVRRGAERHIRVRDGGQVGGAAAGPRVPAAERAADGG</sequence>
<dbReference type="Gramene" id="AET5Gv20805300.1">
    <property type="protein sequence ID" value="AET5Gv20805300.1"/>
    <property type="gene ID" value="AET5Gv20805300"/>
</dbReference>
<organism evidence="7 8">
    <name type="scientific">Aegilops tauschii subsp. strangulata</name>
    <name type="common">Goatgrass</name>
    <dbReference type="NCBI Taxonomy" id="200361"/>
    <lineage>
        <taxon>Eukaryota</taxon>
        <taxon>Viridiplantae</taxon>
        <taxon>Streptophyta</taxon>
        <taxon>Embryophyta</taxon>
        <taxon>Tracheophyta</taxon>
        <taxon>Spermatophyta</taxon>
        <taxon>Magnoliopsida</taxon>
        <taxon>Liliopsida</taxon>
        <taxon>Poales</taxon>
        <taxon>Poaceae</taxon>
        <taxon>BOP clade</taxon>
        <taxon>Pooideae</taxon>
        <taxon>Triticodae</taxon>
        <taxon>Triticeae</taxon>
        <taxon>Triticinae</taxon>
        <taxon>Aegilops</taxon>
    </lineage>
</organism>
<dbReference type="SUPFAM" id="SSF51905">
    <property type="entry name" value="FAD/NAD(P)-binding domain"/>
    <property type="match status" value="1"/>
</dbReference>
<reference evidence="7" key="3">
    <citation type="journal article" date="2017" name="Nature">
        <title>Genome sequence of the progenitor of the wheat D genome Aegilops tauschii.</title>
        <authorList>
            <person name="Luo M.C."/>
            <person name="Gu Y.Q."/>
            <person name="Puiu D."/>
            <person name="Wang H."/>
            <person name="Twardziok S.O."/>
            <person name="Deal K.R."/>
            <person name="Huo N."/>
            <person name="Zhu T."/>
            <person name="Wang L."/>
            <person name="Wang Y."/>
            <person name="McGuire P.E."/>
            <person name="Liu S."/>
            <person name="Long H."/>
            <person name="Ramasamy R.K."/>
            <person name="Rodriguez J.C."/>
            <person name="Van S.L."/>
            <person name="Yuan L."/>
            <person name="Wang Z."/>
            <person name="Xia Z."/>
            <person name="Xiao L."/>
            <person name="Anderson O.D."/>
            <person name="Ouyang S."/>
            <person name="Liang Y."/>
            <person name="Zimin A.V."/>
            <person name="Pertea G."/>
            <person name="Qi P."/>
            <person name="Bennetzen J.L."/>
            <person name="Dai X."/>
            <person name="Dawson M.W."/>
            <person name="Muller H.G."/>
            <person name="Kugler K."/>
            <person name="Rivarola-Duarte L."/>
            <person name="Spannagl M."/>
            <person name="Mayer K.F.X."/>
            <person name="Lu F.H."/>
            <person name="Bevan M.W."/>
            <person name="Leroy P."/>
            <person name="Li P."/>
            <person name="You F.M."/>
            <person name="Sun Q."/>
            <person name="Liu Z."/>
            <person name="Lyons E."/>
            <person name="Wicker T."/>
            <person name="Salzberg S.L."/>
            <person name="Devos K.M."/>
            <person name="Dvorak J."/>
        </authorList>
    </citation>
    <scope>NUCLEOTIDE SEQUENCE [LARGE SCALE GENOMIC DNA]</scope>
    <source>
        <strain evidence="7">cv. AL8/78</strain>
    </source>
</reference>
<dbReference type="Gene3D" id="3.50.50.60">
    <property type="entry name" value="FAD/NAD(P)-binding domain"/>
    <property type="match status" value="1"/>
</dbReference>
<feature type="compositionally biased region" description="Basic and acidic residues" evidence="6">
    <location>
        <begin position="305"/>
        <end position="315"/>
    </location>
</feature>
<feature type="compositionally biased region" description="Basic residues" evidence="6">
    <location>
        <begin position="161"/>
        <end position="170"/>
    </location>
</feature>
<dbReference type="InterPro" id="IPR020946">
    <property type="entry name" value="Flavin_mOase-like"/>
</dbReference>
<dbReference type="STRING" id="200361.A0A453LJV2"/>
<feature type="compositionally biased region" description="Polar residues" evidence="6">
    <location>
        <begin position="12"/>
        <end position="25"/>
    </location>
</feature>
<accession>A0A453LJV2</accession>
<evidence type="ECO:0000256" key="5">
    <source>
        <dbReference type="RuleBase" id="RU361177"/>
    </source>
</evidence>
<reference evidence="7" key="4">
    <citation type="submission" date="2019-03" db="UniProtKB">
        <authorList>
            <consortium name="EnsemblPlants"/>
        </authorList>
    </citation>
    <scope>IDENTIFICATION</scope>
</reference>
<keyword evidence="2 5" id="KW-0285">Flavoprotein</keyword>
<feature type="region of interest" description="Disordered" evidence="6">
    <location>
        <begin position="1"/>
        <end position="32"/>
    </location>
</feature>
<reference evidence="8" key="2">
    <citation type="journal article" date="2017" name="Nat. Plants">
        <title>The Aegilops tauschii genome reveals multiple impacts of transposons.</title>
        <authorList>
            <person name="Zhao G."/>
            <person name="Zou C."/>
            <person name="Li K."/>
            <person name="Wang K."/>
            <person name="Li T."/>
            <person name="Gao L."/>
            <person name="Zhang X."/>
            <person name="Wang H."/>
            <person name="Yang Z."/>
            <person name="Liu X."/>
            <person name="Jiang W."/>
            <person name="Mao L."/>
            <person name="Kong X."/>
            <person name="Jiao Y."/>
            <person name="Jia J."/>
        </authorList>
    </citation>
    <scope>NUCLEOTIDE SEQUENCE [LARGE SCALE GENOMIC DNA]</scope>
    <source>
        <strain evidence="8">cv. AL8/78</strain>
    </source>
</reference>
<keyword evidence="3 5" id="KW-0274">FAD</keyword>
<dbReference type="EnsemblPlants" id="AET5Gv20805300.1">
    <property type="protein sequence ID" value="AET5Gv20805300.1"/>
    <property type="gene ID" value="AET5Gv20805300"/>
</dbReference>
<dbReference type="GO" id="GO:0004499">
    <property type="term" value="F:N,N-dimethylaniline monooxygenase activity"/>
    <property type="evidence" value="ECO:0007669"/>
    <property type="project" value="InterPro"/>
</dbReference>
<dbReference type="GO" id="GO:0050660">
    <property type="term" value="F:flavin adenine dinucleotide binding"/>
    <property type="evidence" value="ECO:0007669"/>
    <property type="project" value="InterPro"/>
</dbReference>
<reference evidence="7" key="5">
    <citation type="journal article" date="2021" name="G3 (Bethesda)">
        <title>Aegilops tauschii genome assembly Aet v5.0 features greater sequence contiguity and improved annotation.</title>
        <authorList>
            <person name="Wang L."/>
            <person name="Zhu T."/>
            <person name="Rodriguez J.C."/>
            <person name="Deal K.R."/>
            <person name="Dubcovsky J."/>
            <person name="McGuire P.E."/>
            <person name="Lux T."/>
            <person name="Spannagl M."/>
            <person name="Mayer K.F.X."/>
            <person name="Baldrich P."/>
            <person name="Meyers B.C."/>
            <person name="Huo N."/>
            <person name="Gu Y.Q."/>
            <person name="Zhou H."/>
            <person name="Devos K.M."/>
            <person name="Bennetzen J.L."/>
            <person name="Unver T."/>
            <person name="Budak H."/>
            <person name="Gulick P.J."/>
            <person name="Galiba G."/>
            <person name="Kalapos B."/>
            <person name="Nelson D.R."/>
            <person name="Li P."/>
            <person name="You F.M."/>
            <person name="Luo M.C."/>
            <person name="Dvorak J."/>
        </authorList>
    </citation>
    <scope>NUCLEOTIDE SEQUENCE [LARGE SCALE GENOMIC DNA]</scope>
    <source>
        <strain evidence="7">cv. AL8/78</strain>
    </source>
</reference>
<comment type="cofactor">
    <cofactor evidence="5">
        <name>FAD</name>
        <dbReference type="ChEBI" id="CHEBI:57692"/>
    </cofactor>
</comment>
<feature type="region of interest" description="Disordered" evidence="6">
    <location>
        <begin position="159"/>
        <end position="183"/>
    </location>
</feature>
<dbReference type="PANTHER" id="PTHR23023">
    <property type="entry name" value="DIMETHYLANILINE MONOOXYGENASE"/>
    <property type="match status" value="1"/>
</dbReference>
<feature type="region of interest" description="Disordered" evidence="6">
    <location>
        <begin position="277"/>
        <end position="338"/>
    </location>
</feature>
<keyword evidence="5" id="KW-0503">Monooxygenase</keyword>
<feature type="compositionally biased region" description="Low complexity" evidence="6">
    <location>
        <begin position="283"/>
        <end position="297"/>
    </location>
</feature>
<dbReference type="AlphaFoldDB" id="A0A453LJV2"/>
<dbReference type="InterPro" id="IPR036188">
    <property type="entry name" value="FAD/NAD-bd_sf"/>
</dbReference>
<dbReference type="EC" id="1.-.-.-" evidence="5"/>
<proteinExistence type="inferred from homology"/>
<evidence type="ECO:0000313" key="8">
    <source>
        <dbReference type="Proteomes" id="UP000015105"/>
    </source>
</evidence>
<keyword evidence="8" id="KW-1185">Reference proteome</keyword>
<evidence type="ECO:0000313" key="7">
    <source>
        <dbReference type="EnsemblPlants" id="AET5Gv20805300.1"/>
    </source>
</evidence>